<name>C6XB11_METGS</name>
<keyword evidence="3" id="KW-1185">Reference proteome</keyword>
<dbReference type="AlphaFoldDB" id="C6XB11"/>
<keyword evidence="1" id="KW-0732">Signal</keyword>
<dbReference type="EMBL" id="CP001674">
    <property type="protein sequence ID" value="ACT51781.1"/>
    <property type="molecule type" value="Genomic_DNA"/>
</dbReference>
<dbReference type="OrthoDB" id="200318at2"/>
<dbReference type="Proteomes" id="UP000002743">
    <property type="component" value="Chromosome"/>
</dbReference>
<dbReference type="eggNOG" id="COG4719">
    <property type="taxonomic scope" value="Bacteria"/>
</dbReference>
<proteinExistence type="predicted"/>
<reference evidence="3" key="1">
    <citation type="submission" date="2009-07" db="EMBL/GenBank/DDBJ databases">
        <title>Complete sequence of chromosome of Methylovorus sp. SIP3-4.</title>
        <authorList>
            <person name="Lucas S."/>
            <person name="Copeland A."/>
            <person name="Lapidus A."/>
            <person name="Glavina del Rio T."/>
            <person name="Tice H."/>
            <person name="Bruce D."/>
            <person name="Goodwin L."/>
            <person name="Pitluck S."/>
            <person name="Clum A."/>
            <person name="Larimer F."/>
            <person name="Land M."/>
            <person name="Hauser L."/>
            <person name="Kyrpides N."/>
            <person name="Mikhailova N."/>
            <person name="Kayluzhnaya M."/>
            <person name="Chistoserdova L."/>
        </authorList>
    </citation>
    <scope>NUCLEOTIDE SEQUENCE [LARGE SCALE GENOMIC DNA]</scope>
    <source>
        <strain evidence="3">SIP3-4</strain>
    </source>
</reference>
<feature type="chain" id="PRO_5002973686" evidence="1">
    <location>
        <begin position="21"/>
        <end position="178"/>
    </location>
</feature>
<feature type="signal peptide" evidence="1">
    <location>
        <begin position="1"/>
        <end position="20"/>
    </location>
</feature>
<protein>
    <submittedName>
        <fullName evidence="2">Uncharacterized protein</fullName>
    </submittedName>
</protein>
<evidence type="ECO:0000313" key="3">
    <source>
        <dbReference type="Proteomes" id="UP000002743"/>
    </source>
</evidence>
<dbReference type="KEGG" id="mei:Msip34_2544"/>
<evidence type="ECO:0000256" key="1">
    <source>
        <dbReference type="SAM" id="SignalP"/>
    </source>
</evidence>
<dbReference type="RefSeq" id="WP_015831025.1">
    <property type="nucleotide sequence ID" value="NC_012969.1"/>
</dbReference>
<accession>C6XB11</accession>
<dbReference type="HOGENOM" id="CLU_110275_3_0_4"/>
<reference evidence="2 3" key="2">
    <citation type="journal article" date="2011" name="J. Bacteriol.">
        <title>Genomes of three methylotrophs from a single niche uncover genetic and metabolic divergence of Methylophilaceae.</title>
        <authorList>
            <person name="Lapidus A."/>
            <person name="Clum A."/>
            <person name="Labutti K."/>
            <person name="Kaluzhnaya M.G."/>
            <person name="Lim S."/>
            <person name="Beck D.A."/>
            <person name="Glavina Del Rio T."/>
            <person name="Nolan M."/>
            <person name="Mavromatis K."/>
            <person name="Huntemann M."/>
            <person name="Lucas S."/>
            <person name="Lidstrom M.E."/>
            <person name="Ivanova N."/>
            <person name="Chistoserdova L."/>
        </authorList>
    </citation>
    <scope>NUCLEOTIDE SEQUENCE [LARGE SCALE GENOMIC DNA]</scope>
    <source>
        <strain evidence="2 3">SIP3-4</strain>
    </source>
</reference>
<evidence type="ECO:0000313" key="2">
    <source>
        <dbReference type="EMBL" id="ACT51781.1"/>
    </source>
</evidence>
<organism evidence="2 3">
    <name type="scientific">Methylovorus glucosotrophus (strain SIP3-4)</name>
    <dbReference type="NCBI Taxonomy" id="582744"/>
    <lineage>
        <taxon>Bacteria</taxon>
        <taxon>Pseudomonadati</taxon>
        <taxon>Pseudomonadota</taxon>
        <taxon>Betaproteobacteria</taxon>
        <taxon>Nitrosomonadales</taxon>
        <taxon>Methylophilaceae</taxon>
        <taxon>Methylovorus</taxon>
    </lineage>
</organism>
<sequence precursor="true">MKSRLLVAVLCMLAVQVSFAEAPVSAATASQQAVTVNLIQNKVIKDEKGIEKRIEASSVKPNDVIEYRVTYKNVTDKPVKGLIANLPIPDGLEYQASSAKPSRNAVVAAEDATYSREPLAKKQSDGTTKLVPYNEYRHVRWDLGTLAPGASVEVVARAKVEAFSAKTPALAAVKSTAK</sequence>
<gene>
    <name evidence="2" type="ordered locus">Msip34_2544</name>
</gene>